<dbReference type="AlphaFoldDB" id="A0A9X3SE55"/>
<comment type="caution">
    <text evidence="2">The sequence shown here is derived from an EMBL/GenBank/DDBJ whole genome shotgun (WGS) entry which is preliminary data.</text>
</comment>
<accession>A0A9X3SE55</accession>
<gene>
    <name evidence="2" type="ORF">LG943_09530</name>
</gene>
<evidence type="ECO:0000259" key="1">
    <source>
        <dbReference type="Pfam" id="PF02589"/>
    </source>
</evidence>
<keyword evidence="3" id="KW-1185">Reference proteome</keyword>
<name>A0A9X3SE55_9ACTN</name>
<dbReference type="Pfam" id="PF02589">
    <property type="entry name" value="LUD_dom"/>
    <property type="match status" value="1"/>
</dbReference>
<dbReference type="InterPro" id="IPR037171">
    <property type="entry name" value="NagB/RpiA_transferase-like"/>
</dbReference>
<dbReference type="Proteomes" id="UP001140076">
    <property type="component" value="Unassembled WGS sequence"/>
</dbReference>
<dbReference type="InterPro" id="IPR024185">
    <property type="entry name" value="FTHF_cligase-like_sf"/>
</dbReference>
<evidence type="ECO:0000313" key="3">
    <source>
        <dbReference type="Proteomes" id="UP001140076"/>
    </source>
</evidence>
<dbReference type="EMBL" id="JAJAQC010000012">
    <property type="protein sequence ID" value="MDA0564567.1"/>
    <property type="molecule type" value="Genomic_DNA"/>
</dbReference>
<protein>
    <submittedName>
        <fullName evidence="2">LUD domain-containing protein</fullName>
    </submittedName>
</protein>
<proteinExistence type="predicted"/>
<dbReference type="Gene3D" id="3.40.50.10420">
    <property type="entry name" value="NagB/RpiA/CoA transferase-like"/>
    <property type="match status" value="1"/>
</dbReference>
<dbReference type="PANTHER" id="PTHR43682">
    <property type="entry name" value="LACTATE UTILIZATION PROTEIN C"/>
    <property type="match status" value="1"/>
</dbReference>
<dbReference type="RefSeq" id="WP_270071844.1">
    <property type="nucleotide sequence ID" value="NZ_JAJAQC010000012.1"/>
</dbReference>
<reference evidence="2" key="1">
    <citation type="submission" date="2021-10" db="EMBL/GenBank/DDBJ databases">
        <title>Streptomonospora sp. nov., isolated from mangrove soil.</title>
        <authorList>
            <person name="Chen X."/>
            <person name="Ge X."/>
            <person name="Liu W."/>
        </authorList>
    </citation>
    <scope>NUCLEOTIDE SEQUENCE</scope>
    <source>
        <strain evidence="2">S1-112</strain>
    </source>
</reference>
<dbReference type="PANTHER" id="PTHR43682:SF1">
    <property type="entry name" value="LACTATE UTILIZATION PROTEIN C"/>
    <property type="match status" value="1"/>
</dbReference>
<evidence type="ECO:0000313" key="2">
    <source>
        <dbReference type="EMBL" id="MDA0564567.1"/>
    </source>
</evidence>
<organism evidence="2 3">
    <name type="scientific">Streptomonospora mangrovi</name>
    <dbReference type="NCBI Taxonomy" id="2883123"/>
    <lineage>
        <taxon>Bacteria</taxon>
        <taxon>Bacillati</taxon>
        <taxon>Actinomycetota</taxon>
        <taxon>Actinomycetes</taxon>
        <taxon>Streptosporangiales</taxon>
        <taxon>Nocardiopsidaceae</taxon>
        <taxon>Streptomonospora</taxon>
    </lineage>
</organism>
<dbReference type="InterPro" id="IPR003741">
    <property type="entry name" value="LUD_dom"/>
</dbReference>
<dbReference type="SUPFAM" id="SSF100950">
    <property type="entry name" value="NagB/RpiA/CoA transferase-like"/>
    <property type="match status" value="1"/>
</dbReference>
<feature type="domain" description="LUD" evidence="1">
    <location>
        <begin position="50"/>
        <end position="217"/>
    </location>
</feature>
<sequence length="218" mass="22526">MADGRDPARAQILARVRRAAAAARPTEAPPGAEAAWSAAGAEGGDPVALFTDRLARHGIGVQHVTDLDDLPRVIASSLWGYGVRRVVVPRDLSSIWLSDLDGVWAMRDDPPHAPLSARAIESAGAAVTRCALAVADTGTLVFDGGIGQGRRALSLLPARHLCVVESGQIVDTMAAALAELDPARPTTWLTGLTSTTAVDGVAVGSVHGPQRVDVVIVG</sequence>